<dbReference type="KEGG" id="schv:BRCON_2069"/>
<name>A0A2Z4Y759_SUMC1</name>
<gene>
    <name evidence="1" type="ORF">BRCON_2069</name>
</gene>
<evidence type="ECO:0000313" key="1">
    <source>
        <dbReference type="EMBL" id="AXA36846.1"/>
    </source>
</evidence>
<reference evidence="1 2" key="1">
    <citation type="submission" date="2018-05" db="EMBL/GenBank/DDBJ databases">
        <title>A metagenomic window into the 2 km-deep terrestrial subsurface aquifer revealed taxonomically and functionally diverse microbial community comprising novel uncultured bacterial lineages.</title>
        <authorList>
            <person name="Kadnikov V.V."/>
            <person name="Mardanov A.V."/>
            <person name="Beletsky A.V."/>
            <person name="Banks D."/>
            <person name="Pimenov N.V."/>
            <person name="Frank Y.A."/>
            <person name="Karnachuk O.V."/>
            <person name="Ravin N.V."/>
        </authorList>
    </citation>
    <scope>NUCLEOTIDE SEQUENCE [LARGE SCALE GENOMIC DNA]</scope>
    <source>
        <strain evidence="1">BY</strain>
    </source>
</reference>
<dbReference type="EMBL" id="CP030759">
    <property type="protein sequence ID" value="AXA36846.1"/>
    <property type="molecule type" value="Genomic_DNA"/>
</dbReference>
<protein>
    <submittedName>
        <fullName evidence="1">Uncharacterized protein</fullName>
    </submittedName>
</protein>
<accession>A0A2Z4Y759</accession>
<proteinExistence type="predicted"/>
<evidence type="ECO:0000313" key="2">
    <source>
        <dbReference type="Proteomes" id="UP000262583"/>
    </source>
</evidence>
<sequence length="96" mass="10706">MRAEVWRGLADFLLSQLGALAHEQLTQETDAETRADALKELVTVAQRLYALHKGLFDGKAESDEFADLRPAEENLARHIEELRRLLAGKNPNAPSP</sequence>
<dbReference type="AlphaFoldDB" id="A0A2Z4Y759"/>
<organism evidence="1 2">
    <name type="scientific">Sumerlaea chitinivorans</name>
    <dbReference type="NCBI Taxonomy" id="2250252"/>
    <lineage>
        <taxon>Bacteria</taxon>
        <taxon>Candidatus Sumerlaeota</taxon>
        <taxon>Candidatus Sumerlaeia</taxon>
        <taxon>Candidatus Sumerlaeales</taxon>
        <taxon>Candidatus Sumerlaeaceae</taxon>
        <taxon>Candidatus Sumerlaea</taxon>
    </lineage>
</organism>
<dbReference type="Proteomes" id="UP000262583">
    <property type="component" value="Chromosome"/>
</dbReference>